<organism evidence="2 3">
    <name type="scientific">Shimia aestuarii</name>
    <dbReference type="NCBI Taxonomy" id="254406"/>
    <lineage>
        <taxon>Bacteria</taxon>
        <taxon>Pseudomonadati</taxon>
        <taxon>Pseudomonadota</taxon>
        <taxon>Alphaproteobacteria</taxon>
        <taxon>Rhodobacterales</taxon>
        <taxon>Roseobacteraceae</taxon>
    </lineage>
</organism>
<dbReference type="EMBL" id="FOTQ01000001">
    <property type="protein sequence ID" value="SFL47060.1"/>
    <property type="molecule type" value="Genomic_DNA"/>
</dbReference>
<dbReference type="OrthoDB" id="7702485at2"/>
<evidence type="ECO:0000256" key="1">
    <source>
        <dbReference type="SAM" id="SignalP"/>
    </source>
</evidence>
<proteinExistence type="predicted"/>
<evidence type="ECO:0000313" key="3">
    <source>
        <dbReference type="Proteomes" id="UP000199144"/>
    </source>
</evidence>
<accession>A0A1I4HYT2</accession>
<dbReference type="STRING" id="254406.SAMN04488042_101322"/>
<dbReference type="RefSeq" id="WP_093090245.1">
    <property type="nucleotide sequence ID" value="NZ_FOTQ01000001.1"/>
</dbReference>
<sequence length="346" mass="37690">MIRVLVTVLGATLAASGVALACGFHGYVPEETAVDRLLASDRVVLARPSAENPFRYEAQTILRGSVTTVDIPHLVDSGTRRMLRSNPDHAVLFARDGANGTWQRVAYLDPGFDAVMDAVLARLDEWRLGGDWERYQFFANLLGHPHPAVAQLALGELDRAPYPVLVGLNLTPDADRLLQGINAPENRGSLPIRVLLLGLSDAKAARAFLRRQFQEGRAPRGVVAGAYGVALIESVGLDGVTRVASALQASRDPVLRESLMEALAMQAEAGEGPLVDEIRARVGVLLANDPDLALIVARHFGRRADWSQIDILDRLMSSGSIDDPETRYEVDQYLRAATEALFWENN</sequence>
<protein>
    <recommendedName>
        <fullName evidence="4">HEAT repeat domain-containing protein</fullName>
    </recommendedName>
</protein>
<name>A0A1I4HYT2_9RHOB</name>
<dbReference type="AlphaFoldDB" id="A0A1I4HYT2"/>
<reference evidence="2 3" key="1">
    <citation type="submission" date="2016-10" db="EMBL/GenBank/DDBJ databases">
        <authorList>
            <person name="de Groot N.N."/>
        </authorList>
    </citation>
    <scope>NUCLEOTIDE SEQUENCE [LARGE SCALE GENOMIC DNA]</scope>
    <source>
        <strain evidence="2 3">DSM 15283</strain>
    </source>
</reference>
<keyword evidence="3" id="KW-1185">Reference proteome</keyword>
<keyword evidence="1" id="KW-0732">Signal</keyword>
<feature type="signal peptide" evidence="1">
    <location>
        <begin position="1"/>
        <end position="21"/>
    </location>
</feature>
<gene>
    <name evidence="2" type="ORF">SAMN04488042_101322</name>
</gene>
<evidence type="ECO:0000313" key="2">
    <source>
        <dbReference type="EMBL" id="SFL47060.1"/>
    </source>
</evidence>
<dbReference type="PROSITE" id="PS51257">
    <property type="entry name" value="PROKAR_LIPOPROTEIN"/>
    <property type="match status" value="1"/>
</dbReference>
<feature type="chain" id="PRO_5011561232" description="HEAT repeat domain-containing protein" evidence="1">
    <location>
        <begin position="22"/>
        <end position="346"/>
    </location>
</feature>
<evidence type="ECO:0008006" key="4">
    <source>
        <dbReference type="Google" id="ProtNLM"/>
    </source>
</evidence>
<dbReference type="Proteomes" id="UP000199144">
    <property type="component" value="Unassembled WGS sequence"/>
</dbReference>